<reference evidence="1 2" key="1">
    <citation type="submission" date="2019-02" db="EMBL/GenBank/DDBJ databases">
        <title>Deep-cultivation of Planctomycetes and their phenomic and genomic characterization uncovers novel biology.</title>
        <authorList>
            <person name="Wiegand S."/>
            <person name="Jogler M."/>
            <person name="Boedeker C."/>
            <person name="Pinto D."/>
            <person name="Vollmers J."/>
            <person name="Rivas-Marin E."/>
            <person name="Kohn T."/>
            <person name="Peeters S.H."/>
            <person name="Heuer A."/>
            <person name="Rast P."/>
            <person name="Oberbeckmann S."/>
            <person name="Bunk B."/>
            <person name="Jeske O."/>
            <person name="Meyerdierks A."/>
            <person name="Storesund J.E."/>
            <person name="Kallscheuer N."/>
            <person name="Luecker S."/>
            <person name="Lage O.M."/>
            <person name="Pohl T."/>
            <person name="Merkel B.J."/>
            <person name="Hornburger P."/>
            <person name="Mueller R.-W."/>
            <person name="Bruemmer F."/>
            <person name="Labrenz M."/>
            <person name="Spormann A.M."/>
            <person name="Op den Camp H."/>
            <person name="Overmann J."/>
            <person name="Amann R."/>
            <person name="Jetten M.S.M."/>
            <person name="Mascher T."/>
            <person name="Medema M.H."/>
            <person name="Devos D.P."/>
            <person name="Kaster A.-K."/>
            <person name="Ovreas L."/>
            <person name="Rohde M."/>
            <person name="Galperin M.Y."/>
            <person name="Jogler C."/>
        </authorList>
    </citation>
    <scope>NUCLEOTIDE SEQUENCE [LARGE SCALE GENOMIC DNA]</scope>
    <source>
        <strain evidence="1 2">CA12</strain>
    </source>
</reference>
<name>A0A517PB40_9PLAN</name>
<evidence type="ECO:0000313" key="1">
    <source>
        <dbReference type="EMBL" id="QDT16588.1"/>
    </source>
</evidence>
<gene>
    <name evidence="1" type="ORF">CA12_26940</name>
</gene>
<evidence type="ECO:0000313" key="2">
    <source>
        <dbReference type="Proteomes" id="UP000318741"/>
    </source>
</evidence>
<dbReference type="AlphaFoldDB" id="A0A517PB40"/>
<dbReference type="RefSeq" id="WP_165700744.1">
    <property type="nucleotide sequence ID" value="NZ_CP036265.1"/>
</dbReference>
<sequence>MAFQKGETYRCSAMDCGCEIQVTTGAARGKAGDHNPCCCCCTGGGK</sequence>
<dbReference type="EMBL" id="CP036265">
    <property type="protein sequence ID" value="QDT16588.1"/>
    <property type="molecule type" value="Genomic_DNA"/>
</dbReference>
<keyword evidence="2" id="KW-1185">Reference proteome</keyword>
<dbReference type="KEGG" id="acaf:CA12_26940"/>
<dbReference type="Proteomes" id="UP000318741">
    <property type="component" value="Chromosome"/>
</dbReference>
<protein>
    <submittedName>
        <fullName evidence="1">Uncharacterized protein</fullName>
    </submittedName>
</protein>
<organism evidence="1 2">
    <name type="scientific">Alienimonas californiensis</name>
    <dbReference type="NCBI Taxonomy" id="2527989"/>
    <lineage>
        <taxon>Bacteria</taxon>
        <taxon>Pseudomonadati</taxon>
        <taxon>Planctomycetota</taxon>
        <taxon>Planctomycetia</taxon>
        <taxon>Planctomycetales</taxon>
        <taxon>Planctomycetaceae</taxon>
        <taxon>Alienimonas</taxon>
    </lineage>
</organism>
<proteinExistence type="predicted"/>
<accession>A0A517PB40</accession>